<dbReference type="GO" id="GO:0050660">
    <property type="term" value="F:flavin adenine dinucleotide binding"/>
    <property type="evidence" value="ECO:0007669"/>
    <property type="project" value="TreeGrafter"/>
</dbReference>
<evidence type="ECO:0000256" key="1">
    <source>
        <dbReference type="ARBA" id="ARBA00007812"/>
    </source>
</evidence>
<dbReference type="GO" id="GO:0000287">
    <property type="term" value="F:magnesium ion binding"/>
    <property type="evidence" value="ECO:0007669"/>
    <property type="project" value="InterPro"/>
</dbReference>
<keyword evidence="8" id="KW-1185">Reference proteome</keyword>
<dbReference type="GO" id="GO:0005948">
    <property type="term" value="C:acetolactate synthase complex"/>
    <property type="evidence" value="ECO:0007669"/>
    <property type="project" value="TreeGrafter"/>
</dbReference>
<dbReference type="Pfam" id="PF02775">
    <property type="entry name" value="TPP_enzyme_C"/>
    <property type="match status" value="1"/>
</dbReference>
<accession>A0A4S1C9U1</accession>
<dbReference type="Pfam" id="PF02776">
    <property type="entry name" value="TPP_enzyme_N"/>
    <property type="match status" value="1"/>
</dbReference>
<comment type="similarity">
    <text evidence="1 3">Belongs to the TPP enzyme family.</text>
</comment>
<evidence type="ECO:0000259" key="5">
    <source>
        <dbReference type="Pfam" id="PF02775"/>
    </source>
</evidence>
<proteinExistence type="inferred from homology"/>
<dbReference type="Gene3D" id="3.40.50.1220">
    <property type="entry name" value="TPP-binding domain"/>
    <property type="match status" value="1"/>
</dbReference>
<feature type="domain" description="Thiamine pyrophosphate enzyme central" evidence="4">
    <location>
        <begin position="202"/>
        <end position="335"/>
    </location>
</feature>
<dbReference type="GO" id="GO:0003984">
    <property type="term" value="F:acetolactate synthase activity"/>
    <property type="evidence" value="ECO:0007669"/>
    <property type="project" value="TreeGrafter"/>
</dbReference>
<organism evidence="7 8">
    <name type="scientific">Geomonas terrae</name>
    <dbReference type="NCBI Taxonomy" id="2562681"/>
    <lineage>
        <taxon>Bacteria</taxon>
        <taxon>Pseudomonadati</taxon>
        <taxon>Thermodesulfobacteriota</taxon>
        <taxon>Desulfuromonadia</taxon>
        <taxon>Geobacterales</taxon>
        <taxon>Geobacteraceae</taxon>
        <taxon>Geomonas</taxon>
    </lineage>
</organism>
<dbReference type="GO" id="GO:0009097">
    <property type="term" value="P:isoleucine biosynthetic process"/>
    <property type="evidence" value="ECO:0007669"/>
    <property type="project" value="TreeGrafter"/>
</dbReference>
<dbReference type="SUPFAM" id="SSF52518">
    <property type="entry name" value="Thiamin diphosphate-binding fold (THDP-binding)"/>
    <property type="match status" value="2"/>
</dbReference>
<gene>
    <name evidence="7" type="ORF">E4633_19810</name>
</gene>
<dbReference type="AlphaFoldDB" id="A0A4S1C9U1"/>
<dbReference type="Pfam" id="PF00205">
    <property type="entry name" value="TPP_enzyme_M"/>
    <property type="match status" value="1"/>
</dbReference>
<evidence type="ECO:0000313" key="7">
    <source>
        <dbReference type="EMBL" id="TGU70051.1"/>
    </source>
</evidence>
<dbReference type="RefSeq" id="WP_135872991.1">
    <property type="nucleotide sequence ID" value="NZ_SRSC01000006.1"/>
</dbReference>
<comment type="caution">
    <text evidence="7">The sequence shown here is derived from an EMBL/GenBank/DDBJ whole genome shotgun (WGS) entry which is preliminary data.</text>
</comment>
<protein>
    <submittedName>
        <fullName evidence="7">Thiamine pyrophosphate-binding protein</fullName>
    </submittedName>
</protein>
<dbReference type="GO" id="GO:0030976">
    <property type="term" value="F:thiamine pyrophosphate binding"/>
    <property type="evidence" value="ECO:0007669"/>
    <property type="project" value="InterPro"/>
</dbReference>
<name>A0A4S1C9U1_9BACT</name>
<dbReference type="PANTHER" id="PTHR18968:SF142">
    <property type="entry name" value="ACETOLACTATE SYNTHASE"/>
    <property type="match status" value="1"/>
</dbReference>
<dbReference type="InterPro" id="IPR029035">
    <property type="entry name" value="DHS-like_NAD/FAD-binding_dom"/>
</dbReference>
<dbReference type="GO" id="GO:0009099">
    <property type="term" value="P:L-valine biosynthetic process"/>
    <property type="evidence" value="ECO:0007669"/>
    <property type="project" value="TreeGrafter"/>
</dbReference>
<keyword evidence="2 3" id="KW-0786">Thiamine pyrophosphate</keyword>
<evidence type="ECO:0000259" key="6">
    <source>
        <dbReference type="Pfam" id="PF02776"/>
    </source>
</evidence>
<dbReference type="SUPFAM" id="SSF52467">
    <property type="entry name" value="DHS-like NAD/FAD-binding domain"/>
    <property type="match status" value="1"/>
</dbReference>
<dbReference type="InterPro" id="IPR012000">
    <property type="entry name" value="Thiamin_PyroP_enz_cen_dom"/>
</dbReference>
<reference evidence="7 8" key="1">
    <citation type="submission" date="2019-04" db="EMBL/GenBank/DDBJ databases">
        <title>Geobacter oryzae sp. nov., ferric-reducing bacteria isolated from paddy soil.</title>
        <authorList>
            <person name="Xu Z."/>
            <person name="Masuda Y."/>
            <person name="Itoh H."/>
            <person name="Senoo K."/>
        </authorList>
    </citation>
    <scope>NUCLEOTIDE SEQUENCE [LARGE SCALE GENOMIC DNA]</scope>
    <source>
        <strain evidence="7 8">Red111</strain>
    </source>
</reference>
<dbReference type="CDD" id="cd07035">
    <property type="entry name" value="TPP_PYR_POX_like"/>
    <property type="match status" value="1"/>
</dbReference>
<evidence type="ECO:0000256" key="2">
    <source>
        <dbReference type="ARBA" id="ARBA00023052"/>
    </source>
</evidence>
<dbReference type="InterPro" id="IPR045229">
    <property type="entry name" value="TPP_enz"/>
</dbReference>
<dbReference type="CDD" id="cd00568">
    <property type="entry name" value="TPP_enzymes"/>
    <property type="match status" value="1"/>
</dbReference>
<evidence type="ECO:0000313" key="8">
    <source>
        <dbReference type="Proteomes" id="UP000306416"/>
    </source>
</evidence>
<dbReference type="Gene3D" id="3.40.50.970">
    <property type="match status" value="2"/>
</dbReference>
<evidence type="ECO:0000256" key="3">
    <source>
        <dbReference type="RuleBase" id="RU362132"/>
    </source>
</evidence>
<sequence>MIRVADYLVKRLVEYGVKDVFMITGGGAMHLNDAVGSCPELNYICNHHEQASAIGAEGYSRVSGEIGVCVVTSGPGGTNTLTGLIGQWLDSVPGLYISGQVKRETTIDSCRELGLRQLGDQEINIVDMVRPVTKFAASIADPKSCRFLLEKALHLATHGRPGPVWLDVPLDVQGALVDEESLEGFSPEPECAGGEAELPALVAQVLERLAGAKRPVIVAGHGIRLSGGAEEFLRLAELIGVPVLSTFSGMDLVPGDHPLYVGRIGTIGNRAGNFALQNADVVLSIGSRNNIRQVSYGWQTFARAAYKVVVDIDPAELAKPTVRPDLAIRADAKGFCLEMLRQVAGTRFPDFGTWRDWCAERRRRYPAVLPEQQSATGLVNPYHFIQVLTEQLPEDAIVVAGNGTACVVLFQAAKVKKGQRVFWNSGCASMGYDLPAAIGACIAAGGKQVICLAGDGSLQMNIQELQTVAHYRLPIKLFVLNNDGYISIRQTQSAFFNGRFAGCDARSGVSFPDPAKIATAYGLCSAVIDRNEAVAESLSRVLAMPGPVVCDVRLLPDYAFEPKLSSEKKPDGRIVSKPLEDMYPFLDRDEFAQNMLIDEWKSE</sequence>
<dbReference type="InterPro" id="IPR011766">
    <property type="entry name" value="TPP_enzyme_TPP-bd"/>
</dbReference>
<feature type="domain" description="Thiamine pyrophosphate enzyme N-terminal TPP-binding" evidence="6">
    <location>
        <begin position="3"/>
        <end position="106"/>
    </location>
</feature>
<dbReference type="InterPro" id="IPR012001">
    <property type="entry name" value="Thiamin_PyroP_enz_TPP-bd_dom"/>
</dbReference>
<evidence type="ECO:0000259" key="4">
    <source>
        <dbReference type="Pfam" id="PF00205"/>
    </source>
</evidence>
<dbReference type="InterPro" id="IPR029061">
    <property type="entry name" value="THDP-binding"/>
</dbReference>
<feature type="domain" description="Thiamine pyrophosphate enzyme TPP-binding" evidence="5">
    <location>
        <begin position="403"/>
        <end position="552"/>
    </location>
</feature>
<dbReference type="Proteomes" id="UP000306416">
    <property type="component" value="Unassembled WGS sequence"/>
</dbReference>
<dbReference type="EMBL" id="SRSC01000006">
    <property type="protein sequence ID" value="TGU70051.1"/>
    <property type="molecule type" value="Genomic_DNA"/>
</dbReference>
<dbReference type="PANTHER" id="PTHR18968">
    <property type="entry name" value="THIAMINE PYROPHOSPHATE ENZYMES"/>
    <property type="match status" value="1"/>
</dbReference>